<feature type="compositionally biased region" description="Acidic residues" evidence="6">
    <location>
        <begin position="266"/>
        <end position="277"/>
    </location>
</feature>
<name>A0A9D3NJV1_9TELE</name>
<feature type="region of interest" description="Disordered" evidence="6">
    <location>
        <begin position="753"/>
        <end position="793"/>
    </location>
</feature>
<feature type="compositionally biased region" description="Basic and acidic residues" evidence="6">
    <location>
        <begin position="241"/>
        <end position="265"/>
    </location>
</feature>
<sequence length="793" mass="87833">MARPSRNKRVVDYAQFQESDDADEEYEGDSDRPKKALNQSDESRVKDHKKDFSDDDNDYGEEEEDDDGGDSDYETKKISKGRQATAKRKRAADDSDDDEKVVRKKGRQVRQAASKAVSKQREILLGDGGSEEEEGEEEEDEDDSDVYTGEDSGSDEDFMVEDDDDDSDYGRPKRRNSKVSRRSKDKKSPKSRIRTSVSRGPKKKRGKRQTKAKKVVTKKVIPKDEDEDIESPREGEEEEEEGKKAAQDKKKGEKKKSPPAEKAEESGGEGEDNDGEEKEGQESEKEKGEKDDASEEDAPSDLKCQTDSTLQEITWVFFSQQICLLIGSSIGGVFKKTLLSALSALFLSSLLISLIFAIIPLCYNVLHLAIAMAVSGLAMGIIDTIANIQLVALYQKDSAIFLQALHFFIGFGALVSPLIADPFLSEHCHSVNSTEHEAIMHHFRHSLAGLRSPMLLNQSGEHSGGVTEQSSVSYAFWIMAVINLPVPIAVLVLMYCEKLIPCCPNGSPRLLDKDELAMQTNTTECAEAQEQESGGHGDLFSCCRNGNLRELPASFFGIHILGGLVLFMTDGIVGAYAGFAYTYAVSSPMSLHAKTAGYLPCIFWAAITGGRLMSIPLAYRFRPMYLLMFSQVGVIVTVLLLLIFYTSSLFLFVGTCLLGLFLSSIFPCMLAYTEDILDYKGCATTVIVTCAGMGEMVLQVVIGSIIQTRGSYSFLLCGMIAGCIGFALFFSLMLCHYFHRNYLRGTSKKTAMMEQPDAVEAPAERGEEEAEVKTEEKIKDEIEMKTEQENEER</sequence>
<feature type="compositionally biased region" description="Basic and acidic residues" evidence="6">
    <location>
        <begin position="771"/>
        <end position="793"/>
    </location>
</feature>
<evidence type="ECO:0000256" key="3">
    <source>
        <dbReference type="ARBA" id="ARBA00022692"/>
    </source>
</evidence>
<comment type="caution">
    <text evidence="8">The sequence shown here is derived from an EMBL/GenBank/DDBJ whole genome shotgun (WGS) entry which is preliminary data.</text>
</comment>
<gene>
    <name evidence="8" type="ORF">KOW79_012801</name>
</gene>
<feature type="compositionally biased region" description="Basic and acidic residues" evidence="6">
    <location>
        <begin position="41"/>
        <end position="52"/>
    </location>
</feature>
<dbReference type="PANTHER" id="PTHR23121">
    <property type="entry name" value="SODIUM-DEPENDENT GLUCOSE TRANSPORTER 1"/>
    <property type="match status" value="1"/>
</dbReference>
<comment type="subcellular location">
    <subcellularLocation>
        <location evidence="1">Membrane</location>
        <topology evidence="1">Multi-pass membrane protein</topology>
    </subcellularLocation>
</comment>
<evidence type="ECO:0000256" key="4">
    <source>
        <dbReference type="ARBA" id="ARBA00022989"/>
    </source>
</evidence>
<evidence type="ECO:0000256" key="2">
    <source>
        <dbReference type="ARBA" id="ARBA00008335"/>
    </source>
</evidence>
<dbReference type="PANTHER" id="PTHR23121:SF10">
    <property type="entry name" value="MAJOR FACILITATOR SUPERFAMILY DOMAIN-CONTAINING PROTEIN 4A"/>
    <property type="match status" value="1"/>
</dbReference>
<keyword evidence="9" id="KW-1185">Reference proteome</keyword>
<protein>
    <recommendedName>
        <fullName evidence="10">Major facilitator superfamily domain-containing protein 4</fullName>
    </recommendedName>
</protein>
<keyword evidence="4 7" id="KW-1133">Transmembrane helix</keyword>
<feature type="compositionally biased region" description="Acidic residues" evidence="6">
    <location>
        <begin position="18"/>
        <end position="28"/>
    </location>
</feature>
<proteinExistence type="inferred from homology"/>
<evidence type="ECO:0000256" key="7">
    <source>
        <dbReference type="SAM" id="Phobius"/>
    </source>
</evidence>
<dbReference type="OrthoDB" id="413079at2759"/>
<evidence type="ECO:0000313" key="8">
    <source>
        <dbReference type="EMBL" id="KAG7323099.1"/>
    </source>
</evidence>
<accession>A0A9D3NJV1</accession>
<feature type="transmembrane region" description="Helical" evidence="7">
    <location>
        <begin position="558"/>
        <end position="584"/>
    </location>
</feature>
<dbReference type="AlphaFoldDB" id="A0A9D3NJV1"/>
<reference evidence="8 9" key="1">
    <citation type="submission" date="2021-06" db="EMBL/GenBank/DDBJ databases">
        <title>Chromosome-level genome assembly of the red-tail catfish (Hemibagrus wyckioides).</title>
        <authorList>
            <person name="Shao F."/>
        </authorList>
    </citation>
    <scope>NUCLEOTIDE SEQUENCE [LARGE SCALE GENOMIC DNA]</scope>
    <source>
        <strain evidence="8">EC202008001</strain>
        <tissue evidence="8">Blood</tissue>
    </source>
</reference>
<evidence type="ECO:0008006" key="10">
    <source>
        <dbReference type="Google" id="ProtNLM"/>
    </source>
</evidence>
<feature type="transmembrane region" description="Helical" evidence="7">
    <location>
        <begin position="341"/>
        <end position="359"/>
    </location>
</feature>
<dbReference type="EMBL" id="JAHKSW010000015">
    <property type="protein sequence ID" value="KAG7323099.1"/>
    <property type="molecule type" value="Genomic_DNA"/>
</dbReference>
<feature type="compositionally biased region" description="Acidic residues" evidence="6">
    <location>
        <begin position="224"/>
        <end position="240"/>
    </location>
</feature>
<feature type="compositionally biased region" description="Basic residues" evidence="6">
    <location>
        <begin position="200"/>
        <end position="217"/>
    </location>
</feature>
<feature type="transmembrane region" description="Helical" evidence="7">
    <location>
        <begin position="625"/>
        <end position="645"/>
    </location>
</feature>
<dbReference type="GO" id="GO:0016020">
    <property type="term" value="C:membrane"/>
    <property type="evidence" value="ECO:0007669"/>
    <property type="project" value="UniProtKB-SubCell"/>
</dbReference>
<feature type="transmembrane region" description="Helical" evidence="7">
    <location>
        <begin position="474"/>
        <end position="496"/>
    </location>
</feature>
<evidence type="ECO:0000256" key="6">
    <source>
        <dbReference type="SAM" id="MobiDB-lite"/>
    </source>
</evidence>
<feature type="compositionally biased region" description="Basic residues" evidence="6">
    <location>
        <begin position="172"/>
        <end position="193"/>
    </location>
</feature>
<feature type="transmembrane region" description="Helical" evidence="7">
    <location>
        <begin position="684"/>
        <end position="706"/>
    </location>
</feature>
<feature type="transmembrane region" description="Helical" evidence="7">
    <location>
        <begin position="365"/>
        <end position="388"/>
    </location>
</feature>
<feature type="transmembrane region" description="Helical" evidence="7">
    <location>
        <begin position="400"/>
        <end position="420"/>
    </location>
</feature>
<dbReference type="SUPFAM" id="SSF103473">
    <property type="entry name" value="MFS general substrate transporter"/>
    <property type="match status" value="1"/>
</dbReference>
<evidence type="ECO:0000313" key="9">
    <source>
        <dbReference type="Proteomes" id="UP000824219"/>
    </source>
</evidence>
<keyword evidence="3 7" id="KW-0812">Transmembrane</keyword>
<organism evidence="8 9">
    <name type="scientific">Hemibagrus wyckioides</name>
    <dbReference type="NCBI Taxonomy" id="337641"/>
    <lineage>
        <taxon>Eukaryota</taxon>
        <taxon>Metazoa</taxon>
        <taxon>Chordata</taxon>
        <taxon>Craniata</taxon>
        <taxon>Vertebrata</taxon>
        <taxon>Euteleostomi</taxon>
        <taxon>Actinopterygii</taxon>
        <taxon>Neopterygii</taxon>
        <taxon>Teleostei</taxon>
        <taxon>Ostariophysi</taxon>
        <taxon>Siluriformes</taxon>
        <taxon>Bagridae</taxon>
        <taxon>Hemibagrus</taxon>
    </lineage>
</organism>
<feature type="compositionally biased region" description="Basic and acidic residues" evidence="6">
    <location>
        <begin position="278"/>
        <end position="291"/>
    </location>
</feature>
<dbReference type="FunFam" id="1.20.1250.20:FF:000200">
    <property type="entry name" value="Major facilitator superfamily domain-containing protein 4A"/>
    <property type="match status" value="1"/>
</dbReference>
<evidence type="ECO:0000256" key="1">
    <source>
        <dbReference type="ARBA" id="ARBA00004141"/>
    </source>
</evidence>
<feature type="compositionally biased region" description="Acidic residues" evidence="6">
    <location>
        <begin position="152"/>
        <end position="167"/>
    </location>
</feature>
<feature type="compositionally biased region" description="Acidic residues" evidence="6">
    <location>
        <begin position="53"/>
        <end position="72"/>
    </location>
</feature>
<feature type="transmembrane region" description="Helical" evidence="7">
    <location>
        <begin position="712"/>
        <end position="738"/>
    </location>
</feature>
<dbReference type="Gene3D" id="1.20.1250.20">
    <property type="entry name" value="MFS general substrate transporter like domains"/>
    <property type="match status" value="2"/>
</dbReference>
<evidence type="ECO:0000256" key="5">
    <source>
        <dbReference type="ARBA" id="ARBA00023136"/>
    </source>
</evidence>
<feature type="region of interest" description="Disordered" evidence="6">
    <location>
        <begin position="1"/>
        <end position="302"/>
    </location>
</feature>
<feature type="transmembrane region" description="Helical" evidence="7">
    <location>
        <begin position="651"/>
        <end position="672"/>
    </location>
</feature>
<feature type="transmembrane region" description="Helical" evidence="7">
    <location>
        <begin position="596"/>
        <end position="613"/>
    </location>
</feature>
<keyword evidence="5 7" id="KW-0472">Membrane</keyword>
<comment type="similarity">
    <text evidence="2">Belongs to the major facilitator superfamily.</text>
</comment>
<dbReference type="InterPro" id="IPR036259">
    <property type="entry name" value="MFS_trans_sf"/>
</dbReference>
<dbReference type="Proteomes" id="UP000824219">
    <property type="component" value="Linkage Group LG15"/>
</dbReference>
<feature type="compositionally biased region" description="Acidic residues" evidence="6">
    <location>
        <begin position="129"/>
        <end position="145"/>
    </location>
</feature>